<dbReference type="RefSeq" id="WP_136501821.1">
    <property type="nucleotide sequence ID" value="NZ_SSUX01000008.1"/>
</dbReference>
<organism evidence="1 2">
    <name type="scientific">Aeromonas veronii</name>
    <dbReference type="NCBI Taxonomy" id="654"/>
    <lineage>
        <taxon>Bacteria</taxon>
        <taxon>Pseudomonadati</taxon>
        <taxon>Pseudomonadota</taxon>
        <taxon>Gammaproteobacteria</taxon>
        <taxon>Aeromonadales</taxon>
        <taxon>Aeromonadaceae</taxon>
        <taxon>Aeromonas</taxon>
    </lineage>
</organism>
<gene>
    <name evidence="1" type="ORF">E8Q35_12480</name>
</gene>
<protein>
    <submittedName>
        <fullName evidence="1">Uncharacterized protein</fullName>
    </submittedName>
</protein>
<dbReference type="InterPro" id="IPR016024">
    <property type="entry name" value="ARM-type_fold"/>
</dbReference>
<name>A0A4S5CNB5_AERVE</name>
<dbReference type="InterPro" id="IPR011989">
    <property type="entry name" value="ARM-like"/>
</dbReference>
<evidence type="ECO:0000313" key="2">
    <source>
        <dbReference type="Proteomes" id="UP000309618"/>
    </source>
</evidence>
<dbReference type="AlphaFoldDB" id="A0A4S5CNB5"/>
<reference evidence="1 2" key="1">
    <citation type="submission" date="2019-04" db="EMBL/GenBank/DDBJ databases">
        <title>Comparative genomics of Aeromonas veronii strains pathogenic to fish.</title>
        <authorList>
            <person name="Cascarano M.C."/>
            <person name="Smyrli M."/>
            <person name="Katharios P."/>
        </authorList>
    </citation>
    <scope>NUCLEOTIDE SEQUENCE [LARGE SCALE GENOMIC DNA]</scope>
    <source>
        <strain evidence="1 2">XU1</strain>
    </source>
</reference>
<sequence>MNDRRELTHETETEVVYIDLTRLSTINKLMLTHTAETSSEILRQLADDKSERVRTGVAKHKNSEAHVLVELSHDQNWIVRDAVASNIHCPGEELARLSEDTPLCIPIAVASNPSTPDYILTGMSMSQTWDLRYGVAGNMSAPEDVLVMLANDQCSQIRESVSLNIMAPHIILTKLADDIAANVRTGVAQNLNTPTLTLVSMLCSEPSSIVLSNILSRLRTLEPDDWKKGVTCGLSLDSLLPSAASIGDMLLNSGHTDIYQSIQSAQLDLQIQQSKNSEAYHRHHEIAATPKNNLRM</sequence>
<dbReference type="SUPFAM" id="SSF48371">
    <property type="entry name" value="ARM repeat"/>
    <property type="match status" value="2"/>
</dbReference>
<dbReference type="Proteomes" id="UP000309618">
    <property type="component" value="Unassembled WGS sequence"/>
</dbReference>
<dbReference type="EMBL" id="SSUX01000008">
    <property type="protein sequence ID" value="THJ44998.1"/>
    <property type="molecule type" value="Genomic_DNA"/>
</dbReference>
<accession>A0A4S5CNB5</accession>
<dbReference type="Gene3D" id="1.25.10.10">
    <property type="entry name" value="Leucine-rich Repeat Variant"/>
    <property type="match status" value="1"/>
</dbReference>
<proteinExistence type="predicted"/>
<comment type="caution">
    <text evidence="1">The sequence shown here is derived from an EMBL/GenBank/DDBJ whole genome shotgun (WGS) entry which is preliminary data.</text>
</comment>
<evidence type="ECO:0000313" key="1">
    <source>
        <dbReference type="EMBL" id="THJ44998.1"/>
    </source>
</evidence>